<dbReference type="RefSeq" id="WP_176899396.1">
    <property type="nucleotide sequence ID" value="NZ_JABKAV010000015.1"/>
</dbReference>
<keyword evidence="2" id="KW-1185">Reference proteome</keyword>
<name>A0ABX2Q2F1_9BACT</name>
<dbReference type="EMBL" id="JABKAV010000015">
    <property type="protein sequence ID" value="NVO84714.1"/>
    <property type="molecule type" value="Genomic_DNA"/>
</dbReference>
<protein>
    <recommendedName>
        <fullName evidence="3">DUF4843 domain-containing protein</fullName>
    </recommendedName>
</protein>
<gene>
    <name evidence="1" type="ORF">HW556_07455</name>
</gene>
<sequence length="219" mass="24848">MKSSTLTSLCALMFCTSCLTSEEPPLVEYRFTAEQLAWQPYRTGDVLRFGNDHNNRIRTYKIPEIVDVMEEMSTGSVYIPLPVRRQTAVLVQRIAVRMQRTDSVTSRIPLLNLQLSYNPDRKAPSLIFSELSWEGFYKATLPIDSVNGGKPINQRYYQGVSLLPTLTVGPTTYQQVLVAENSYPQLTLPGVRLVSRLYYARQRGVVGFVEGGTLWYKLP</sequence>
<evidence type="ECO:0000313" key="2">
    <source>
        <dbReference type="Proteomes" id="UP000626554"/>
    </source>
</evidence>
<organism evidence="1 2">
    <name type="scientific">Hymenobacter terrestris</name>
    <dbReference type="NCBI Taxonomy" id="2748310"/>
    <lineage>
        <taxon>Bacteria</taxon>
        <taxon>Pseudomonadati</taxon>
        <taxon>Bacteroidota</taxon>
        <taxon>Cytophagia</taxon>
        <taxon>Cytophagales</taxon>
        <taxon>Hymenobacteraceae</taxon>
        <taxon>Hymenobacter</taxon>
    </lineage>
</organism>
<comment type="caution">
    <text evidence="1">The sequence shown here is derived from an EMBL/GenBank/DDBJ whole genome shotgun (WGS) entry which is preliminary data.</text>
</comment>
<accession>A0ABX2Q2F1</accession>
<reference evidence="1 2" key="1">
    <citation type="submission" date="2020-05" db="EMBL/GenBank/DDBJ databases">
        <title>Hymenobacter terrestris sp. nov. and Hymenobacter lapidiphilus sp. nov., isolated from regoliths in Antarctica.</title>
        <authorList>
            <person name="Sedlacek I."/>
            <person name="Pantucek R."/>
            <person name="Zeman M."/>
            <person name="Holochova P."/>
            <person name="Kralova S."/>
            <person name="Stankova E."/>
            <person name="Sedo O."/>
            <person name="Micenkova L."/>
            <person name="Svec P."/>
            <person name="Gupta V."/>
            <person name="Sood U."/>
            <person name="Korpole U.S."/>
            <person name="Lal R."/>
        </authorList>
    </citation>
    <scope>NUCLEOTIDE SEQUENCE [LARGE SCALE GENOMIC DNA]</scope>
    <source>
        <strain evidence="1 2">P5252</strain>
    </source>
</reference>
<dbReference type="Proteomes" id="UP000626554">
    <property type="component" value="Unassembled WGS sequence"/>
</dbReference>
<proteinExistence type="predicted"/>
<evidence type="ECO:0000313" key="1">
    <source>
        <dbReference type="EMBL" id="NVO84714.1"/>
    </source>
</evidence>
<evidence type="ECO:0008006" key="3">
    <source>
        <dbReference type="Google" id="ProtNLM"/>
    </source>
</evidence>